<proteinExistence type="predicted"/>
<protein>
    <submittedName>
        <fullName evidence="1">DNA (Cytosine-5-)-methyltransferase</fullName>
    </submittedName>
</protein>
<sequence>MLAQKALLDLMLRHMDSEFDDWPDHVKKAIREVSQGHNALREKVKNEQITWRAGWPDSADRFWQLLEDTVYSADYWTAITNLVRNRRAIAEYLDAPEFRNELQQCSELFATEQKAKKQRQGDLVDGDQTAVVAAEDDEEEDPTPEEEEVQQMNHLLVEDTPTLPFKANTPASKTETMKEKLLQFKKLAVRKVHTTCKLLVEPKTENELVDLWSDSFLKDFKGNRSQLTTVKLGSVAVNKSERQLHVIYDEEAIMARRDRKGAQNVKQIETVHMLMHPDGLRIPKKSRTHFKGTNRGDVVAMVRLPDYEAETTWKLPVMDKRSLYSHHRVAVGGSCPDGRKPPSTMEPVFFHAGPWELQEEILLDFNIQAVNDLTAGVLS</sequence>
<reference evidence="1 2" key="1">
    <citation type="submission" date="2024-02" db="EMBL/GenBank/DDBJ databases">
        <authorList>
            <person name="Chen Y."/>
            <person name="Shah S."/>
            <person name="Dougan E. K."/>
            <person name="Thang M."/>
            <person name="Chan C."/>
        </authorList>
    </citation>
    <scope>NUCLEOTIDE SEQUENCE [LARGE SCALE GENOMIC DNA]</scope>
</reference>
<organism evidence="1 2">
    <name type="scientific">Durusdinium trenchii</name>
    <dbReference type="NCBI Taxonomy" id="1381693"/>
    <lineage>
        <taxon>Eukaryota</taxon>
        <taxon>Sar</taxon>
        <taxon>Alveolata</taxon>
        <taxon>Dinophyceae</taxon>
        <taxon>Suessiales</taxon>
        <taxon>Symbiodiniaceae</taxon>
        <taxon>Durusdinium</taxon>
    </lineage>
</organism>
<dbReference type="Proteomes" id="UP001642464">
    <property type="component" value="Unassembled WGS sequence"/>
</dbReference>
<accession>A0ABP0NQ80</accession>
<name>A0ABP0NQ80_9DINO</name>
<evidence type="ECO:0000313" key="1">
    <source>
        <dbReference type="EMBL" id="CAK9065746.1"/>
    </source>
</evidence>
<comment type="caution">
    <text evidence="1">The sequence shown here is derived from an EMBL/GenBank/DDBJ whole genome shotgun (WGS) entry which is preliminary data.</text>
</comment>
<evidence type="ECO:0000313" key="2">
    <source>
        <dbReference type="Proteomes" id="UP001642464"/>
    </source>
</evidence>
<dbReference type="EMBL" id="CAXAMM010030001">
    <property type="protein sequence ID" value="CAK9065746.1"/>
    <property type="molecule type" value="Genomic_DNA"/>
</dbReference>
<gene>
    <name evidence="1" type="ORF">SCF082_LOCUS33583</name>
</gene>
<keyword evidence="2" id="KW-1185">Reference proteome</keyword>